<dbReference type="Proteomes" id="UP001056208">
    <property type="component" value="Chromosome"/>
</dbReference>
<accession>A0A399QKS3</accession>
<evidence type="ECO:0000313" key="4">
    <source>
        <dbReference type="Proteomes" id="UP000265361"/>
    </source>
</evidence>
<reference evidence="3" key="2">
    <citation type="submission" date="2021-11" db="EMBL/GenBank/DDBJ databases">
        <authorList>
            <person name="Li G."/>
            <person name="Jia Q."/>
            <person name="Yang F."/>
            <person name="Zhang C."/>
            <person name="Singh A."/>
            <person name="Lorenz A.J."/>
            <person name="Jackson-Ziems T."/>
            <person name="Vidaver A."/>
            <person name="Alfano J.R."/>
        </authorList>
    </citation>
    <scope>NUCLEOTIDE SEQUENCE</scope>
    <source>
        <strain evidence="3">CNK-2</strain>
    </source>
</reference>
<dbReference type="Proteomes" id="UP000265361">
    <property type="component" value="Unassembled WGS sequence"/>
</dbReference>
<keyword evidence="1" id="KW-0472">Membrane</keyword>
<organism evidence="2 4">
    <name type="scientific">Clavibacter nebraskensis</name>
    <dbReference type="NCBI Taxonomy" id="31963"/>
    <lineage>
        <taxon>Bacteria</taxon>
        <taxon>Bacillati</taxon>
        <taxon>Actinomycetota</taxon>
        <taxon>Actinomycetes</taxon>
        <taxon>Micrococcales</taxon>
        <taxon>Microbacteriaceae</taxon>
        <taxon>Clavibacter</taxon>
    </lineage>
</organism>
<protein>
    <submittedName>
        <fullName evidence="2">Transcriptional regulator</fullName>
    </submittedName>
</protein>
<dbReference type="EMBL" id="CP086345">
    <property type="protein sequence ID" value="UQB05437.1"/>
    <property type="molecule type" value="Genomic_DNA"/>
</dbReference>
<dbReference type="AlphaFoldDB" id="A0A399QKS3"/>
<keyword evidence="1" id="KW-1133">Transmembrane helix</keyword>
<feature type="transmembrane region" description="Helical" evidence="1">
    <location>
        <begin position="75"/>
        <end position="96"/>
    </location>
</feature>
<gene>
    <name evidence="2" type="ORF">DZF97_00390</name>
    <name evidence="3" type="ORF">LIV34_000477</name>
</gene>
<sequence length="103" mass="10907">MSTSTTRIHRTMIWPGIASALLWLLGLLIAGVSFVSVSGAARAASDGTSLPSGFLGLPLFEGFHAHGRFGVHPQWGLLVLLIVPAVVGIALSLVALRRLREHD</sequence>
<name>A0A399QKS3_9MICO</name>
<keyword evidence="1" id="KW-0812">Transmembrane</keyword>
<evidence type="ECO:0000313" key="5">
    <source>
        <dbReference type="Proteomes" id="UP001056208"/>
    </source>
</evidence>
<evidence type="ECO:0000313" key="2">
    <source>
        <dbReference type="EMBL" id="RIJ19576.1"/>
    </source>
</evidence>
<dbReference type="RefSeq" id="WP_015489253.1">
    <property type="nucleotide sequence ID" value="NZ_CP033721.2"/>
</dbReference>
<keyword evidence="5" id="KW-1185">Reference proteome</keyword>
<dbReference type="EMBL" id="QWED01000003">
    <property type="protein sequence ID" value="RIJ19576.1"/>
    <property type="molecule type" value="Genomic_DNA"/>
</dbReference>
<evidence type="ECO:0000313" key="3">
    <source>
        <dbReference type="EMBL" id="UQB05437.1"/>
    </source>
</evidence>
<evidence type="ECO:0000256" key="1">
    <source>
        <dbReference type="SAM" id="Phobius"/>
    </source>
</evidence>
<reference evidence="2 4" key="1">
    <citation type="submission" date="2018-08" db="EMBL/GenBank/DDBJ databases">
        <title>Genome Sequence of Clavibacter michiganensis Subspecies type strains, and the Atypical Peach-Colored Strains Isolated from Tomato.</title>
        <authorList>
            <person name="Osdaghi E."/>
            <person name="Portier P."/>
            <person name="Briand M."/>
            <person name="Jacques M.-A."/>
        </authorList>
    </citation>
    <scope>NUCLEOTIDE SEQUENCE [LARGE SCALE GENOMIC DNA]</scope>
    <source>
        <strain evidence="2 4">CFBP 7577</strain>
    </source>
</reference>
<dbReference type="GeneID" id="92982311"/>
<proteinExistence type="predicted"/>